<dbReference type="AlphaFoldDB" id="A0A0A9AI16"/>
<reference evidence="1" key="2">
    <citation type="journal article" date="2015" name="Data Brief">
        <title>Shoot transcriptome of the giant reed, Arundo donax.</title>
        <authorList>
            <person name="Barrero R.A."/>
            <person name="Guerrero F.D."/>
            <person name="Moolhuijzen P."/>
            <person name="Goolsby J.A."/>
            <person name="Tidwell J."/>
            <person name="Bellgard S.E."/>
            <person name="Bellgard M.I."/>
        </authorList>
    </citation>
    <scope>NUCLEOTIDE SEQUENCE</scope>
    <source>
        <tissue evidence="1">Shoot tissue taken approximately 20 cm above the soil surface</tissue>
    </source>
</reference>
<reference evidence="1" key="1">
    <citation type="submission" date="2014-09" db="EMBL/GenBank/DDBJ databases">
        <authorList>
            <person name="Magalhaes I.L.F."/>
            <person name="Oliveira U."/>
            <person name="Santos F.R."/>
            <person name="Vidigal T.H.D.A."/>
            <person name="Brescovit A.D."/>
            <person name="Santos A.J."/>
        </authorList>
    </citation>
    <scope>NUCLEOTIDE SEQUENCE</scope>
    <source>
        <tissue evidence="1">Shoot tissue taken approximately 20 cm above the soil surface</tissue>
    </source>
</reference>
<accession>A0A0A9AI16</accession>
<proteinExistence type="predicted"/>
<evidence type="ECO:0000313" key="1">
    <source>
        <dbReference type="EMBL" id="JAD46732.1"/>
    </source>
</evidence>
<protein>
    <submittedName>
        <fullName evidence="1">Uncharacterized protein</fullName>
    </submittedName>
</protein>
<organism evidence="1">
    <name type="scientific">Arundo donax</name>
    <name type="common">Giant reed</name>
    <name type="synonym">Donax arundinaceus</name>
    <dbReference type="NCBI Taxonomy" id="35708"/>
    <lineage>
        <taxon>Eukaryota</taxon>
        <taxon>Viridiplantae</taxon>
        <taxon>Streptophyta</taxon>
        <taxon>Embryophyta</taxon>
        <taxon>Tracheophyta</taxon>
        <taxon>Spermatophyta</taxon>
        <taxon>Magnoliopsida</taxon>
        <taxon>Liliopsida</taxon>
        <taxon>Poales</taxon>
        <taxon>Poaceae</taxon>
        <taxon>PACMAD clade</taxon>
        <taxon>Arundinoideae</taxon>
        <taxon>Arundineae</taxon>
        <taxon>Arundo</taxon>
    </lineage>
</organism>
<name>A0A0A9AI16_ARUDO</name>
<dbReference type="EMBL" id="GBRH01251163">
    <property type="protein sequence ID" value="JAD46732.1"/>
    <property type="molecule type" value="Transcribed_RNA"/>
</dbReference>
<sequence>MSRFRLGRHLIASCAFHGTNGSTGERSAWGDGGGQRCQGEGCGCCGTADYPPPAEDRTMQHGAQSSQSKLVGLQRNVRALQGRGGHGESILLVHGERFLPELIHLWLGRWVAWEQREKARRTGRWRLPATVMRPKEKGY</sequence>